<accession>A0ABT6QWC0</accession>
<gene>
    <name evidence="1" type="ORF">POF45_27860</name>
</gene>
<name>A0ABT6QWC0_9PSED</name>
<organism evidence="1 2">
    <name type="scientific">Pseudomonas fungipugnans</name>
    <dbReference type="NCBI Taxonomy" id="3024217"/>
    <lineage>
        <taxon>Bacteria</taxon>
        <taxon>Pseudomonadati</taxon>
        <taxon>Pseudomonadota</taxon>
        <taxon>Gammaproteobacteria</taxon>
        <taxon>Pseudomonadales</taxon>
        <taxon>Pseudomonadaceae</taxon>
        <taxon>Pseudomonas</taxon>
    </lineage>
</organism>
<dbReference type="InterPro" id="IPR036162">
    <property type="entry name" value="Resolvase-like_N_sf"/>
</dbReference>
<sequence length="100" mass="10634">MSLQSPALKQTTKDQDANRAKVALELFAVEKGLNIVGVYAENISGTKLNCPELRNFGGGQELAGTITVESHGSLTPPFTAVQDDSHSVWAGHFQGLAKSH</sequence>
<comment type="caution">
    <text evidence="1">The sequence shown here is derived from an EMBL/GenBank/DDBJ whole genome shotgun (WGS) entry which is preliminary data.</text>
</comment>
<evidence type="ECO:0000313" key="2">
    <source>
        <dbReference type="Proteomes" id="UP001159100"/>
    </source>
</evidence>
<keyword evidence="2" id="KW-1185">Reference proteome</keyword>
<protein>
    <submittedName>
        <fullName evidence="1">Uncharacterized protein</fullName>
    </submittedName>
</protein>
<dbReference type="SUPFAM" id="SSF53041">
    <property type="entry name" value="Resolvase-like"/>
    <property type="match status" value="1"/>
</dbReference>
<reference evidence="1 2" key="1">
    <citation type="submission" date="2023-02" db="EMBL/GenBank/DDBJ databases">
        <title>Pseudomonas chrutzelriedensis sp. nov., a potently antifungal strain isolated from moss.</title>
        <authorList>
            <person name="Schnyder A."/>
            <person name="Kalawong R."/>
            <person name="Eberl L."/>
            <person name="Agnoli K."/>
        </authorList>
    </citation>
    <scope>NUCLEOTIDE SEQUENCE [LARGE SCALE GENOMIC DNA]</scope>
    <source>
        <strain evidence="1 2">681</strain>
    </source>
</reference>
<proteinExistence type="predicted"/>
<dbReference type="EMBL" id="JARBWL010000002">
    <property type="protein sequence ID" value="MDI2595210.1"/>
    <property type="molecule type" value="Genomic_DNA"/>
</dbReference>
<evidence type="ECO:0000313" key="1">
    <source>
        <dbReference type="EMBL" id="MDI2595210.1"/>
    </source>
</evidence>
<dbReference type="Proteomes" id="UP001159100">
    <property type="component" value="Unassembled WGS sequence"/>
</dbReference>